<protein>
    <recommendedName>
        <fullName evidence="4">NIPSNAP protein</fullName>
    </recommendedName>
</protein>
<dbReference type="Proteomes" id="UP000248987">
    <property type="component" value="Unassembled WGS sequence"/>
</dbReference>
<organism evidence="2 3">
    <name type="scientific">Gelidibacter algens</name>
    <dbReference type="NCBI Taxonomy" id="49280"/>
    <lineage>
        <taxon>Bacteria</taxon>
        <taxon>Pseudomonadati</taxon>
        <taxon>Bacteroidota</taxon>
        <taxon>Flavobacteriia</taxon>
        <taxon>Flavobacteriales</taxon>
        <taxon>Flavobacteriaceae</taxon>
        <taxon>Gelidibacter</taxon>
    </lineage>
</organism>
<feature type="chain" id="PRO_5030025431" description="NIPSNAP protein" evidence="1">
    <location>
        <begin position="24"/>
        <end position="245"/>
    </location>
</feature>
<accession>A0A1A7QZ37</accession>
<dbReference type="AlphaFoldDB" id="A0A1A7QZ37"/>
<keyword evidence="1" id="KW-0732">Signal</keyword>
<dbReference type="OrthoDB" id="6235707at2"/>
<sequence length="245" mass="27921">MKILKTTFFALSLLLMLPMISQSQEQENFIMNLTEFTIKYGHDGNFKEGVKKWNKCYKDNNGTNTWNVWHRIQGKGNVYVLSGNMANWAEMDKEDAAGKACRAVGLEYITPHIESTEFNMATPMPEISRKAPLGDMSIVWVTNFKVKDDAAFNEVIKDVTTTMSSKEGESRGYWYSVMGGEGSDYFVSTPFKDFAALDVDRDGVWKIYESVHGKAKTKETRTKLRASVDNIWDYTYTLAKDISMQ</sequence>
<dbReference type="STRING" id="49280.A9996_14855"/>
<proteinExistence type="predicted"/>
<comment type="caution">
    <text evidence="2">The sequence shown here is derived from an EMBL/GenBank/DDBJ whole genome shotgun (WGS) entry which is preliminary data.</text>
</comment>
<evidence type="ECO:0000256" key="1">
    <source>
        <dbReference type="SAM" id="SignalP"/>
    </source>
</evidence>
<evidence type="ECO:0008006" key="4">
    <source>
        <dbReference type="Google" id="ProtNLM"/>
    </source>
</evidence>
<dbReference type="EMBL" id="QLLQ01000004">
    <property type="protein sequence ID" value="RAJ25358.1"/>
    <property type="molecule type" value="Genomic_DNA"/>
</dbReference>
<keyword evidence="3" id="KW-1185">Reference proteome</keyword>
<dbReference type="RefSeq" id="WP_066436771.1">
    <property type="nucleotide sequence ID" value="NZ_LZRN01000037.1"/>
</dbReference>
<gene>
    <name evidence="2" type="ORF">LX77_01661</name>
</gene>
<evidence type="ECO:0000313" key="2">
    <source>
        <dbReference type="EMBL" id="RAJ25358.1"/>
    </source>
</evidence>
<reference evidence="2 3" key="1">
    <citation type="submission" date="2018-06" db="EMBL/GenBank/DDBJ databases">
        <title>Genomic Encyclopedia of Archaeal and Bacterial Type Strains, Phase II (KMG-II): from individual species to whole genera.</title>
        <authorList>
            <person name="Goeker M."/>
        </authorList>
    </citation>
    <scope>NUCLEOTIDE SEQUENCE [LARGE SCALE GENOMIC DNA]</scope>
    <source>
        <strain evidence="2 3">DSM 12408</strain>
    </source>
</reference>
<name>A0A1A7QZ37_9FLAO</name>
<evidence type="ECO:0000313" key="3">
    <source>
        <dbReference type="Proteomes" id="UP000248987"/>
    </source>
</evidence>
<feature type="signal peptide" evidence="1">
    <location>
        <begin position="1"/>
        <end position="23"/>
    </location>
</feature>